<dbReference type="PRINTS" id="PR00909">
    <property type="entry name" value="SPERMDNBNDNG"/>
</dbReference>
<keyword evidence="3" id="KW-0732">Signal</keyword>
<evidence type="ECO:0000256" key="3">
    <source>
        <dbReference type="ARBA" id="ARBA00022729"/>
    </source>
</evidence>
<name>A0ABP5JD10_9ACTN</name>
<dbReference type="SUPFAM" id="SSF53850">
    <property type="entry name" value="Periplasmic binding protein-like II"/>
    <property type="match status" value="1"/>
</dbReference>
<sequence>MAELWRPRRGDTPADRLAADLARRLYGTQRRVSRRGLLKTAGVSAFALSSSGLLAACGTEGTQQTADTCTSKDISDTDKKLVFSNWPLYIDEKGKKLPTLEDFESESGIDVTYNTDVNDNNQFFAKVRNQLGACEPTGRDIFVLTDWMAARVVSLGWTQELDMANMPNVEANLVESLRNPSWDEGRKYSVPWQSGLTGIAYNEKVTGPVASFEELVTRADLKGKVTLLSEMGDTMGFVLKLTGADPNDFSEDEWGAALDRLQEIVGSGQIRQFTGNDYTRGLGNGDIAACEAWSGDVIAMQYDQPEIKFVAPEEGLSLWSDNMMVPNKADHKANAEALMNYYYEPEVAARLVAWVNYICPVQGAQEAMEKVDPSLVDNPLIFPTAEELAATFSFMSTDTKTREQYDKDFNQVIGA</sequence>
<keyword evidence="4" id="KW-0574">Periplasm</keyword>
<accession>A0ABP5JD10</accession>
<dbReference type="PANTHER" id="PTHR30222">
    <property type="entry name" value="SPERMIDINE/PUTRESCINE-BINDING PERIPLASMIC PROTEIN"/>
    <property type="match status" value="1"/>
</dbReference>
<dbReference type="RefSeq" id="WP_344302176.1">
    <property type="nucleotide sequence ID" value="NZ_BAAAQQ010000002.1"/>
</dbReference>
<dbReference type="Pfam" id="PF13416">
    <property type="entry name" value="SBP_bac_8"/>
    <property type="match status" value="1"/>
</dbReference>
<dbReference type="CDD" id="cd13590">
    <property type="entry name" value="PBP2_PotD_PotF_like"/>
    <property type="match status" value="1"/>
</dbReference>
<dbReference type="Gene3D" id="3.40.190.10">
    <property type="entry name" value="Periplasmic binding protein-like II"/>
    <property type="match status" value="2"/>
</dbReference>
<comment type="subcellular location">
    <subcellularLocation>
        <location evidence="1">Periplasm</location>
    </subcellularLocation>
</comment>
<evidence type="ECO:0000256" key="1">
    <source>
        <dbReference type="ARBA" id="ARBA00004418"/>
    </source>
</evidence>
<dbReference type="Proteomes" id="UP001500575">
    <property type="component" value="Unassembled WGS sequence"/>
</dbReference>
<gene>
    <name evidence="5" type="ORF">GCM10009843_06450</name>
</gene>
<dbReference type="InterPro" id="IPR001188">
    <property type="entry name" value="Sperm_putr-bd"/>
</dbReference>
<keyword evidence="2" id="KW-0813">Transport</keyword>
<dbReference type="PANTHER" id="PTHR30222:SF17">
    <property type="entry name" value="SPERMIDINE_PUTRESCINE-BINDING PERIPLASMIC PROTEIN"/>
    <property type="match status" value="1"/>
</dbReference>
<evidence type="ECO:0000313" key="6">
    <source>
        <dbReference type="Proteomes" id="UP001500575"/>
    </source>
</evidence>
<evidence type="ECO:0000313" key="5">
    <source>
        <dbReference type="EMBL" id="GAA2116324.1"/>
    </source>
</evidence>
<dbReference type="EMBL" id="BAAAQQ010000002">
    <property type="protein sequence ID" value="GAA2116324.1"/>
    <property type="molecule type" value="Genomic_DNA"/>
</dbReference>
<protein>
    <submittedName>
        <fullName evidence="5">Spermidine/putrescine ABC transporter substrate-binding protein</fullName>
    </submittedName>
</protein>
<evidence type="ECO:0000256" key="2">
    <source>
        <dbReference type="ARBA" id="ARBA00022448"/>
    </source>
</evidence>
<comment type="caution">
    <text evidence="5">The sequence shown here is derived from an EMBL/GenBank/DDBJ whole genome shotgun (WGS) entry which is preliminary data.</text>
</comment>
<organism evidence="5 6">
    <name type="scientific">Nocardioides bigeumensis</name>
    <dbReference type="NCBI Taxonomy" id="433657"/>
    <lineage>
        <taxon>Bacteria</taxon>
        <taxon>Bacillati</taxon>
        <taxon>Actinomycetota</taxon>
        <taxon>Actinomycetes</taxon>
        <taxon>Propionibacteriales</taxon>
        <taxon>Nocardioidaceae</taxon>
        <taxon>Nocardioides</taxon>
    </lineage>
</organism>
<dbReference type="InterPro" id="IPR006059">
    <property type="entry name" value="SBP"/>
</dbReference>
<evidence type="ECO:0000256" key="4">
    <source>
        <dbReference type="ARBA" id="ARBA00022764"/>
    </source>
</evidence>
<keyword evidence="6" id="KW-1185">Reference proteome</keyword>
<proteinExistence type="predicted"/>
<reference evidence="6" key="1">
    <citation type="journal article" date="2019" name="Int. J. Syst. Evol. Microbiol.">
        <title>The Global Catalogue of Microorganisms (GCM) 10K type strain sequencing project: providing services to taxonomists for standard genome sequencing and annotation.</title>
        <authorList>
            <consortium name="The Broad Institute Genomics Platform"/>
            <consortium name="The Broad Institute Genome Sequencing Center for Infectious Disease"/>
            <person name="Wu L."/>
            <person name="Ma J."/>
        </authorList>
    </citation>
    <scope>NUCLEOTIDE SEQUENCE [LARGE SCALE GENOMIC DNA]</scope>
    <source>
        <strain evidence="6">JCM 16021</strain>
    </source>
</reference>